<organism evidence="3 4">
    <name type="scientific">Saccharopolyspora hordei</name>
    <dbReference type="NCBI Taxonomy" id="1838"/>
    <lineage>
        <taxon>Bacteria</taxon>
        <taxon>Bacillati</taxon>
        <taxon>Actinomycetota</taxon>
        <taxon>Actinomycetes</taxon>
        <taxon>Pseudonocardiales</taxon>
        <taxon>Pseudonocardiaceae</taxon>
        <taxon>Saccharopolyspora</taxon>
    </lineage>
</organism>
<sequence length="324" mass="36943">MIRHLVSNTRRRWEDGTLWSYRDQYRTPLSVKVWCILSLIVAASAVVSVLDAAVQADLVLTALSVTVAAVSGRAAILQWSRISSERRRYAEELLEHEKALQARTEARERWKEKLETTRPEEREMEAWLDCDKTLVLDDALRHYQLAWRDIIAHAFLLTPASEYKRARVRGGPWRYSKYDVRLFLITQDGVREVSTELDFERAAFHGQQRNNFRFDAVSSVHVVRAGHSNHTLQLTLTNGPTREIRVVDPPGQQATEEYSTSFSRLNLEAAGFTHALHILEGIAAEGKGWIDRDPHAKPTSKDLQQALDESEDPEDEDEDDEAAG</sequence>
<feature type="region of interest" description="Disordered" evidence="1">
    <location>
        <begin position="289"/>
        <end position="324"/>
    </location>
</feature>
<evidence type="ECO:0000256" key="1">
    <source>
        <dbReference type="SAM" id="MobiDB-lite"/>
    </source>
</evidence>
<gene>
    <name evidence="3" type="ORF">HNR68_003974</name>
</gene>
<dbReference type="AlphaFoldDB" id="A0A853AKW4"/>
<accession>A0A853AKW4</accession>
<evidence type="ECO:0000313" key="3">
    <source>
        <dbReference type="EMBL" id="NYI85344.1"/>
    </source>
</evidence>
<protein>
    <submittedName>
        <fullName evidence="3">Uncharacterized protein</fullName>
    </submittedName>
</protein>
<keyword evidence="2" id="KW-0812">Transmembrane</keyword>
<dbReference type="RefSeq" id="WP_179723266.1">
    <property type="nucleotide sequence ID" value="NZ_BAABFH010000001.1"/>
</dbReference>
<feature type="transmembrane region" description="Helical" evidence="2">
    <location>
        <begin position="31"/>
        <end position="52"/>
    </location>
</feature>
<keyword evidence="2" id="KW-1133">Transmembrane helix</keyword>
<keyword evidence="4" id="KW-1185">Reference proteome</keyword>
<evidence type="ECO:0000313" key="4">
    <source>
        <dbReference type="Proteomes" id="UP000587002"/>
    </source>
</evidence>
<name>A0A853AKW4_9PSEU</name>
<dbReference type="Proteomes" id="UP000587002">
    <property type="component" value="Unassembled WGS sequence"/>
</dbReference>
<keyword evidence="2" id="KW-0472">Membrane</keyword>
<proteinExistence type="predicted"/>
<feature type="compositionally biased region" description="Acidic residues" evidence="1">
    <location>
        <begin position="308"/>
        <end position="324"/>
    </location>
</feature>
<evidence type="ECO:0000256" key="2">
    <source>
        <dbReference type="SAM" id="Phobius"/>
    </source>
</evidence>
<feature type="transmembrane region" description="Helical" evidence="2">
    <location>
        <begin position="58"/>
        <end position="79"/>
    </location>
</feature>
<feature type="compositionally biased region" description="Basic and acidic residues" evidence="1">
    <location>
        <begin position="289"/>
        <end position="300"/>
    </location>
</feature>
<dbReference type="EMBL" id="JACCFJ010000001">
    <property type="protein sequence ID" value="NYI85344.1"/>
    <property type="molecule type" value="Genomic_DNA"/>
</dbReference>
<comment type="caution">
    <text evidence="3">The sequence shown here is derived from an EMBL/GenBank/DDBJ whole genome shotgun (WGS) entry which is preliminary data.</text>
</comment>
<reference evidence="3 4" key="1">
    <citation type="submission" date="2020-07" db="EMBL/GenBank/DDBJ databases">
        <title>Sequencing the genomes of 1000 actinobacteria strains.</title>
        <authorList>
            <person name="Klenk H.-P."/>
        </authorList>
    </citation>
    <scope>NUCLEOTIDE SEQUENCE [LARGE SCALE GENOMIC DNA]</scope>
    <source>
        <strain evidence="3 4">DSM 44065</strain>
    </source>
</reference>